<feature type="domain" description="Putative DNA-binding" evidence="1">
    <location>
        <begin position="7"/>
        <end position="90"/>
    </location>
</feature>
<dbReference type="RefSeq" id="WP_306851096.1">
    <property type="nucleotide sequence ID" value="NZ_JAUSSK010000004.1"/>
</dbReference>
<keyword evidence="3" id="KW-1185">Reference proteome</keyword>
<dbReference type="InterPro" id="IPR018640">
    <property type="entry name" value="DUF2063"/>
</dbReference>
<gene>
    <name evidence="2" type="ORF">J2T07_003186</name>
</gene>
<evidence type="ECO:0000313" key="3">
    <source>
        <dbReference type="Proteomes" id="UP001237737"/>
    </source>
</evidence>
<accession>A0ABT9T131</accession>
<dbReference type="Pfam" id="PF09836">
    <property type="entry name" value="DUF2063"/>
    <property type="match status" value="1"/>
</dbReference>
<evidence type="ECO:0000259" key="1">
    <source>
        <dbReference type="Pfam" id="PF09836"/>
    </source>
</evidence>
<organism evidence="2 3">
    <name type="scientific">Luteibacter jiangsuensis</name>
    <dbReference type="NCBI Taxonomy" id="637577"/>
    <lineage>
        <taxon>Bacteria</taxon>
        <taxon>Pseudomonadati</taxon>
        <taxon>Pseudomonadota</taxon>
        <taxon>Gammaproteobacteria</taxon>
        <taxon>Lysobacterales</taxon>
        <taxon>Rhodanobacteraceae</taxon>
        <taxon>Luteibacter</taxon>
    </lineage>
</organism>
<proteinExistence type="predicted"/>
<dbReference type="Proteomes" id="UP001237737">
    <property type="component" value="Unassembled WGS sequence"/>
</dbReference>
<reference evidence="2 3" key="1">
    <citation type="submission" date="2023-07" db="EMBL/GenBank/DDBJ databases">
        <title>Sorghum-associated microbial communities from plants grown in Nebraska, USA.</title>
        <authorList>
            <person name="Schachtman D."/>
        </authorList>
    </citation>
    <scope>NUCLEOTIDE SEQUENCE [LARGE SCALE GENOMIC DNA]</scope>
    <source>
        <strain evidence="2 3">CC60</strain>
    </source>
</reference>
<protein>
    <recommendedName>
        <fullName evidence="1">Putative DNA-binding domain-containing protein</fullName>
    </recommendedName>
</protein>
<sequence length="244" mass="26209">MSRLADFQAAFVEALHDDASTFLPAHQRSFAVYRHTVMRACLDALEANFPSVLCLVGRDWFRAAAAIHATRSPPRDVRLACYGEGFPGFLESFEPAAEWPYLADVARLDRLWNESLDAADAEPCDVDHLVGLAPSVLGAMRLRVHPATRWLASPFPVLSIWQPSRDGVGVDGALAWRSECAIAVRVAGEVSVLPASPAELTLLDACRRGATLGEAAAAVASAHPDASIEFTFSGLLRSGAFAHS</sequence>
<name>A0ABT9T131_9GAMM</name>
<comment type="caution">
    <text evidence="2">The sequence shown here is derived from an EMBL/GenBank/DDBJ whole genome shotgun (WGS) entry which is preliminary data.</text>
</comment>
<dbReference type="EMBL" id="JAUSSK010000004">
    <property type="protein sequence ID" value="MDQ0010980.1"/>
    <property type="molecule type" value="Genomic_DNA"/>
</dbReference>
<evidence type="ECO:0000313" key="2">
    <source>
        <dbReference type="EMBL" id="MDQ0010980.1"/>
    </source>
</evidence>